<reference evidence="3 4" key="1">
    <citation type="submission" date="2022-03" db="EMBL/GenBank/DDBJ databases">
        <authorList>
            <person name="Nunn A."/>
            <person name="Chopra R."/>
            <person name="Nunn A."/>
            <person name="Contreras Garrido A."/>
        </authorList>
    </citation>
    <scope>NUCLEOTIDE SEQUENCE [LARGE SCALE GENOMIC DNA]</scope>
</reference>
<feature type="domain" description="Cupin-like" evidence="2">
    <location>
        <begin position="28"/>
        <end position="65"/>
    </location>
</feature>
<name>A0AAU9SHU6_THLAR</name>
<sequence length="67" mass="7730">MRLSGFLHARMSELDNNLLSDVHWGDKDSSPVIISDCMAHWPAMTRWNDIDYLKRVAGFRTVPVENI</sequence>
<proteinExistence type="inferred from homology"/>
<dbReference type="AlphaFoldDB" id="A0AAU9SHU6"/>
<comment type="similarity">
    <text evidence="1">Belongs to the JARID1 histone demethylase family.</text>
</comment>
<evidence type="ECO:0000259" key="2">
    <source>
        <dbReference type="Pfam" id="PF13621"/>
    </source>
</evidence>
<keyword evidence="4" id="KW-1185">Reference proteome</keyword>
<evidence type="ECO:0000256" key="1">
    <source>
        <dbReference type="ARBA" id="ARBA00006801"/>
    </source>
</evidence>
<evidence type="ECO:0000313" key="3">
    <source>
        <dbReference type="EMBL" id="CAH2068683.1"/>
    </source>
</evidence>
<gene>
    <name evidence="3" type="ORF">TAV2_LOCUS18344</name>
</gene>
<dbReference type="InterPro" id="IPR014710">
    <property type="entry name" value="RmlC-like_jellyroll"/>
</dbReference>
<dbReference type="EMBL" id="CAJVSB020000848">
    <property type="protein sequence ID" value="CAH2068683.1"/>
    <property type="molecule type" value="Genomic_DNA"/>
</dbReference>
<comment type="caution">
    <text evidence="3">The sequence shown here is derived from an EMBL/GenBank/DDBJ whole genome shotgun (WGS) entry which is preliminary data.</text>
</comment>
<dbReference type="SUPFAM" id="SSF51197">
    <property type="entry name" value="Clavaminate synthase-like"/>
    <property type="match status" value="1"/>
</dbReference>
<dbReference type="Gene3D" id="2.60.120.10">
    <property type="entry name" value="Jelly Rolls"/>
    <property type="match status" value="1"/>
</dbReference>
<organism evidence="3 4">
    <name type="scientific">Thlaspi arvense</name>
    <name type="common">Field penny-cress</name>
    <dbReference type="NCBI Taxonomy" id="13288"/>
    <lineage>
        <taxon>Eukaryota</taxon>
        <taxon>Viridiplantae</taxon>
        <taxon>Streptophyta</taxon>
        <taxon>Embryophyta</taxon>
        <taxon>Tracheophyta</taxon>
        <taxon>Spermatophyta</taxon>
        <taxon>Magnoliopsida</taxon>
        <taxon>eudicotyledons</taxon>
        <taxon>Gunneridae</taxon>
        <taxon>Pentapetalae</taxon>
        <taxon>rosids</taxon>
        <taxon>malvids</taxon>
        <taxon>Brassicales</taxon>
        <taxon>Brassicaceae</taxon>
        <taxon>Thlaspideae</taxon>
        <taxon>Thlaspi</taxon>
    </lineage>
</organism>
<dbReference type="Pfam" id="PF13621">
    <property type="entry name" value="Cupin_8"/>
    <property type="match status" value="1"/>
</dbReference>
<accession>A0AAU9SHU6</accession>
<evidence type="ECO:0000313" key="4">
    <source>
        <dbReference type="Proteomes" id="UP000836841"/>
    </source>
</evidence>
<dbReference type="Proteomes" id="UP000836841">
    <property type="component" value="Unassembled WGS sequence"/>
</dbReference>
<dbReference type="InterPro" id="IPR041667">
    <property type="entry name" value="Cupin_8"/>
</dbReference>
<protein>
    <recommendedName>
        <fullName evidence="2">Cupin-like domain-containing protein</fullName>
    </recommendedName>
</protein>